<dbReference type="PANTHER" id="PTHR30269:SF37">
    <property type="entry name" value="MEMBRANE TRANSPORTER PROTEIN"/>
    <property type="match status" value="1"/>
</dbReference>
<dbReference type="InterPro" id="IPR002781">
    <property type="entry name" value="TM_pro_TauE-like"/>
</dbReference>
<evidence type="ECO:0000256" key="7">
    <source>
        <dbReference type="ARBA" id="ARBA00023136"/>
    </source>
</evidence>
<feature type="transmembrane region" description="Helical" evidence="8">
    <location>
        <begin position="32"/>
        <end position="54"/>
    </location>
</feature>
<evidence type="ECO:0000256" key="4">
    <source>
        <dbReference type="ARBA" id="ARBA00022475"/>
    </source>
</evidence>
<proteinExistence type="inferred from homology"/>
<comment type="similarity">
    <text evidence="2 8">Belongs to the 4-toluene sulfonate uptake permease (TSUP) (TC 2.A.102) family.</text>
</comment>
<accession>A0A2A6LRN7</accession>
<feature type="transmembrane region" description="Helical" evidence="8">
    <location>
        <begin position="161"/>
        <end position="181"/>
    </location>
</feature>
<keyword evidence="4 8" id="KW-1003">Cell membrane</keyword>
<reference evidence="9 10" key="1">
    <citation type="submission" date="2017-09" db="EMBL/GenBank/DDBJ databases">
        <title>Comparative genomics of rhizobia isolated from Phaseolus vulgaris in China.</title>
        <authorList>
            <person name="Tong W."/>
        </authorList>
    </citation>
    <scope>NUCLEOTIDE SEQUENCE [LARGE SCALE GENOMIC DNA]</scope>
    <source>
        <strain evidence="9 10">PCH1</strain>
    </source>
</reference>
<gene>
    <name evidence="9" type="ORF">CO661_24410</name>
</gene>
<dbReference type="Proteomes" id="UP000220353">
    <property type="component" value="Unassembled WGS sequence"/>
</dbReference>
<dbReference type="InterPro" id="IPR052017">
    <property type="entry name" value="TSUP"/>
</dbReference>
<comment type="caution">
    <text evidence="9">The sequence shown here is derived from an EMBL/GenBank/DDBJ whole genome shotgun (WGS) entry which is preliminary data.</text>
</comment>
<feature type="transmembrane region" description="Helical" evidence="8">
    <location>
        <begin position="99"/>
        <end position="117"/>
    </location>
</feature>
<dbReference type="EMBL" id="NWTC01000023">
    <property type="protein sequence ID" value="PDT45201.1"/>
    <property type="molecule type" value="Genomic_DNA"/>
</dbReference>
<feature type="transmembrane region" description="Helical" evidence="8">
    <location>
        <begin position="129"/>
        <end position="149"/>
    </location>
</feature>
<name>A0A2A6LRN7_RHIFR</name>
<evidence type="ECO:0000256" key="6">
    <source>
        <dbReference type="ARBA" id="ARBA00022989"/>
    </source>
</evidence>
<keyword evidence="7 8" id="KW-0472">Membrane</keyword>
<evidence type="ECO:0000256" key="8">
    <source>
        <dbReference type="RuleBase" id="RU363041"/>
    </source>
</evidence>
<evidence type="ECO:0000256" key="5">
    <source>
        <dbReference type="ARBA" id="ARBA00022692"/>
    </source>
</evidence>
<keyword evidence="3" id="KW-0813">Transport</keyword>
<comment type="subcellular location">
    <subcellularLocation>
        <location evidence="1 8">Cell membrane</location>
        <topology evidence="1 8">Multi-pass membrane protein</topology>
    </subcellularLocation>
</comment>
<feature type="transmembrane region" description="Helical" evidence="8">
    <location>
        <begin position="74"/>
        <end position="93"/>
    </location>
</feature>
<evidence type="ECO:0000256" key="2">
    <source>
        <dbReference type="ARBA" id="ARBA00009142"/>
    </source>
</evidence>
<dbReference type="Pfam" id="PF01925">
    <property type="entry name" value="TauE"/>
    <property type="match status" value="1"/>
</dbReference>
<organism evidence="9 10">
    <name type="scientific">Rhizobium fredii</name>
    <name type="common">Sinorhizobium fredii</name>
    <dbReference type="NCBI Taxonomy" id="380"/>
    <lineage>
        <taxon>Bacteria</taxon>
        <taxon>Pseudomonadati</taxon>
        <taxon>Pseudomonadota</taxon>
        <taxon>Alphaproteobacteria</taxon>
        <taxon>Hyphomicrobiales</taxon>
        <taxon>Rhizobiaceae</taxon>
        <taxon>Sinorhizobium/Ensifer group</taxon>
        <taxon>Sinorhizobium</taxon>
    </lineage>
</organism>
<evidence type="ECO:0000313" key="9">
    <source>
        <dbReference type="EMBL" id="PDT45201.1"/>
    </source>
</evidence>
<dbReference type="GO" id="GO:0005886">
    <property type="term" value="C:plasma membrane"/>
    <property type="evidence" value="ECO:0007669"/>
    <property type="project" value="UniProtKB-SubCell"/>
</dbReference>
<feature type="transmembrane region" description="Helical" evidence="8">
    <location>
        <begin position="193"/>
        <end position="213"/>
    </location>
</feature>
<dbReference type="RefSeq" id="WP_097587432.1">
    <property type="nucleotide sequence ID" value="NZ_NWTC01000023.1"/>
</dbReference>
<evidence type="ECO:0000256" key="3">
    <source>
        <dbReference type="ARBA" id="ARBA00022448"/>
    </source>
</evidence>
<dbReference type="PANTHER" id="PTHR30269">
    <property type="entry name" value="TRANSMEMBRANE PROTEIN YFCA"/>
    <property type="match status" value="1"/>
</dbReference>
<evidence type="ECO:0000256" key="1">
    <source>
        <dbReference type="ARBA" id="ARBA00004651"/>
    </source>
</evidence>
<keyword evidence="5 8" id="KW-0812">Transmembrane</keyword>
<sequence length="268" mass="28780">MIVQSPLLIFVAVVSAFFVGLSKGGLPTVGNLAVPLLALVISPVAAAALLLPIYVASDMVGLALYRRTFSKRNLAILVPSSLVGVLIGWAVSSRLSSEFVGMMVGIVGVAFCLNKWIWSRNRSPARGTIPAGLFWGAMTGITSFVSHSGGPTFQIYVLPQYLQKMTFAGTSTILFAILNAAKIVPYWEMGQFTGIDMTIALWLAPSAGLGTMLGKRLTEILPEKVFFRVIEVTLLLISAKLIADYVLTGLIPASALSDLVWFLNKTRI</sequence>
<dbReference type="AlphaFoldDB" id="A0A2A6LRN7"/>
<keyword evidence="6 8" id="KW-1133">Transmembrane helix</keyword>
<evidence type="ECO:0000313" key="10">
    <source>
        <dbReference type="Proteomes" id="UP000220353"/>
    </source>
</evidence>
<protein>
    <recommendedName>
        <fullName evidence="8">Probable membrane transporter protein</fullName>
    </recommendedName>
</protein>